<dbReference type="eggNOG" id="COG1664">
    <property type="taxonomic scope" value="Bacteria"/>
</dbReference>
<accession>A0A084TNY9</accession>
<feature type="domain" description="Putative auto-transporter adhesin head GIN" evidence="1">
    <location>
        <begin position="40"/>
        <end position="160"/>
    </location>
</feature>
<protein>
    <recommendedName>
        <fullName evidence="1">Putative auto-transporter adhesin head GIN domain-containing protein</fullName>
    </recommendedName>
</protein>
<dbReference type="STRING" id="1197477.IA57_01980"/>
<proteinExistence type="predicted"/>
<sequence length="276" mass="30423">MLKKLLFTAILTLISIQHFSQEKIKGSRNVTIVETKIDPFSSLSITSDFDILLVKAFEASVEIETDDNLHDVINFQVTNNTLTFSSNSKITSRKKLNITVKYTDQLAHLILKNGAKVSAISAFKNQTINIEAHDNTAAELNLEATNLNLSSQGKAKLKLNIQSDTTRLELSENSKLEALINTKILKADLYQSAKAEIEGTCNDLSLNTMNFSNFIGKNFTSKNSHIIAEDSSELDTHTEAALILEASGNAEVNLYGLPKITVNKFSGTAKLEKKEL</sequence>
<reference evidence="2 3" key="1">
    <citation type="journal article" date="2014" name="Genome Announc.">
        <title>Draft Genome Sequence of the Algicidal Bacterium Mangrovimonas yunxiaonensis Strain LY01.</title>
        <authorList>
            <person name="Li Y."/>
            <person name="Zhu H."/>
            <person name="Li C."/>
            <person name="Zhang H."/>
            <person name="Chen Z."/>
            <person name="Zheng W."/>
            <person name="Xu H."/>
            <person name="Zheng T."/>
        </authorList>
    </citation>
    <scope>NUCLEOTIDE SEQUENCE [LARGE SCALE GENOMIC DNA]</scope>
    <source>
        <strain evidence="2 3">LY01</strain>
    </source>
</reference>
<dbReference type="EMBL" id="JPFK01000002">
    <property type="protein sequence ID" value="KFB02425.1"/>
    <property type="molecule type" value="Genomic_DNA"/>
</dbReference>
<reference evidence="3" key="2">
    <citation type="submission" date="2014-07" db="EMBL/GenBank/DDBJ databases">
        <title>Genome sequence of Mangrovimonas yunxiaonensis.</title>
        <authorList>
            <person name="Li Y."/>
            <person name="Zheng T."/>
        </authorList>
    </citation>
    <scope>NUCLEOTIDE SEQUENCE [LARGE SCALE GENOMIC DNA]</scope>
    <source>
        <strain evidence="3">LY01</strain>
    </source>
</reference>
<dbReference type="InterPro" id="IPR021255">
    <property type="entry name" value="DUF2807"/>
</dbReference>
<gene>
    <name evidence="2" type="ORF">IA57_01980</name>
</gene>
<dbReference type="Proteomes" id="UP000028521">
    <property type="component" value="Unassembled WGS sequence"/>
</dbReference>
<dbReference type="RefSeq" id="WP_036118539.1">
    <property type="nucleotide sequence ID" value="NZ_BMET01000002.1"/>
</dbReference>
<comment type="caution">
    <text evidence="2">The sequence shown here is derived from an EMBL/GenBank/DDBJ whole genome shotgun (WGS) entry which is preliminary data.</text>
</comment>
<evidence type="ECO:0000313" key="3">
    <source>
        <dbReference type="Proteomes" id="UP000028521"/>
    </source>
</evidence>
<dbReference type="Pfam" id="PF10988">
    <property type="entry name" value="DUF2807"/>
    <property type="match status" value="1"/>
</dbReference>
<dbReference type="OrthoDB" id="1419485at2"/>
<evidence type="ECO:0000313" key="2">
    <source>
        <dbReference type="EMBL" id="KFB02425.1"/>
    </source>
</evidence>
<dbReference type="AlphaFoldDB" id="A0A084TNY9"/>
<organism evidence="2 3">
    <name type="scientific">Mangrovimonas yunxiaonensis</name>
    <dbReference type="NCBI Taxonomy" id="1197477"/>
    <lineage>
        <taxon>Bacteria</taxon>
        <taxon>Pseudomonadati</taxon>
        <taxon>Bacteroidota</taxon>
        <taxon>Flavobacteriia</taxon>
        <taxon>Flavobacteriales</taxon>
        <taxon>Flavobacteriaceae</taxon>
        <taxon>Mangrovimonas</taxon>
    </lineage>
</organism>
<evidence type="ECO:0000259" key="1">
    <source>
        <dbReference type="Pfam" id="PF10988"/>
    </source>
</evidence>
<name>A0A084TNY9_9FLAO</name>
<keyword evidence="3" id="KW-1185">Reference proteome</keyword>
<dbReference type="Gene3D" id="2.160.20.120">
    <property type="match status" value="1"/>
</dbReference>